<protein>
    <submittedName>
        <fullName evidence="3">Uncharacterized protein</fullName>
    </submittedName>
</protein>
<keyword evidence="4" id="KW-1185">Reference proteome</keyword>
<sequence>MLVAADPDLRVYAGLLGDPEALPGKLRAYAGKPKKDLRLANAGITSFMWLNTVLGGRVDQLALTGKYGPEVLLGLYELLLRQPRRGDRASRIALLVAELLDVQPGPGSSNSWNPGAWFAGSWNPGDWFGRSWNPRDWFGRWGGKDLPATGSEKTAPQNVDEKTAPENVEEKEEKTAAEVVDEKTRSNDPDDRDDSDERALLAEESDAASIVSALSDGSDQTDTTSPAEVERDGAGRVRETHLESGDPMTPGKSPGTGRPVDVDAIEPASPLPAGLRPVSEGDLSSPAAGEGLTSPAGVRARSRRMGELTSLEGIVEAADIVPYPPGMPSETVVGARRAQVLLRQVNRLSDEGNRHDSPVFVALSRLVAYEAERVEEAAEGARRERLNWELMEYARGLSIITGTLREGWRIQSRLPGAGPAQPSDANPPQVPFGELKPLTRPVDGWTGAGVGEAGYMQGGPLPDVVDGRPLLDAAELAGVSEEGRAALDAFETATGAPARPRSADVDGHSVLAFLRILDSWGVVDRAVVVRKWRTTWRASMGWSSDPEGMPPRLVEEGIDAWYVMGEHAQGDPSSATRLDDLWDPLTEGQQDRLWEVPPHLVVPPGAWLENSGESVEFFVHVVDPAGVRVEYGLADPGLWRRGREVEWGGLFGALEDEGPAELMNMVNPGVRRNHYLAHALGVDEATARVWRMWSYLPEGWHAEALRRAFIGSVVSKYGGREEVKSLVETLVPGGPRYQKRLRALGQLMMRLADRRRLLDSWGEEERDPRDADEYGEELEETVAGLDGGLDREPDIQVEVRDLGGPPQQRAGVQGRRPSPRALNVLRELVHALDGRELDYLTRFFGDDWAIARAIAQSIGVSTENVRKRRRGRPGDRAVLLGIVFDTIVAAFGGPERAVALANQLRELHPLRGEQMASEGELGPVTPELASAVFSLPIVQDSGALTLGDVVASVAGVPDEELVRHLGWARAAAVARVDESTAQAWLDGSSEPDDFSMQEMREAARLSSSELVRYLGPGRAIEVTDAAEGHVDESYVWQWLAGVSEPNAEQAAKLRQAVLRAIKDGLIPPAPFRLVWSENWIREAERRLAWANATKGGEFPSDALSQWTAVNDPKPPLRPESREVIDGLGKSLKASVNYIVVQVLLGNEDAKAMVEGSGIVIPDPGPEAATALLEQIADNLRAAKGMLHSGVLRRVVGGAASKQFQDATGGVVPQLRLTRGPAAVRRFMRQAVGDDVHFLVLRVPPEGSQDAPQAMYVKGNNASAFLASGDFFKNRKAHYFLDAVQGDDRRIDPESTLPSGVMADAGDDLAWWAQHGRLRAFAGDSDGDASAVPASRGEGSQPTAADTAQVAWLDSPSRLAELLDLPESERLDRLGNLAGIAEVAELAGRMEQHLTAMPPGFDQGGEYARNVEAAKRMVRQGAWTSTDLQRVKKRLPGMRAVEEKWRGLARPWRRAAAERELRLWSDQANAGLEELSGQAREDLRGHAREKLRAPLNGSSQAVSVMAYHMMRGVGDGEIARVRDTLARIWVDLMAVSAGAGPDPGKGPGAGRESVEDAGAVPALPGDVRSQPTGDASGDPATDDTVSDPDEAELQQMRDRLSRLRGDDEVPSASRRPDGGVVSAQDGVAASVTDRPQDEGAAVERTVPSRTVPADVSLPPGQTGLSPNWVHLRTESARFRTEPRPDLASLRNSDHIGKVARTRSNITAADDQLTQIYNMVDAPAPDAPPTTVTAADSAETDALLKTATDETTSAAASVERARQQAEKLTAAQQDLTAARQRQDELRAELDAARQNLIQKRSGFLRASRERAQLLRNQHEDQGPERDALFAQRADAEARVETAAAEFTAVRERIEQLTAADQEASERTAEAMARAENERGATAEAAKTATKAVTQARIAADRADVTVRQVDLPPYAADGAMGSGKIWQTGNIDPEDILTALPEDLWEPARAAIEELFSDAKLTRTLRRLADEGIRIEVGSRELHLKFERTASTPVRLPQADGVLEYGIRYADAGLAVGQEQSPQFGMLAVVPNMVGAAAKGAARNVVFNPSVRPSMGKSEQRSLVSAMEFSRGLSTRVPERNFVVDGRFVIDVREGENPPETYRTDEITDVALIRYDGEDVPPATTKPGPDDPVLPLPASALHEVFAVPQAADMRRIRQQVLAKLPLSEVGVGVRDSVSRELAEDKSIVKFEEITGGGYRPSPLRLPGAKLNTLSLEVSAELRSVRRVDSRVVPAVNLRQDAGSDTKFDTSEAQSANTEASVAVGPGFVADVDKKRRGLGSYTTITPFTVSGSAGSGESLTQVLGISTGKKSVTSIEGDAVLVEATLDVRVERYSTDPTLEGSDTGAEKVFLWMPADDFARLEEISAAHSARQIAEEQYAPHESPTVPDGLRRRQNFHDLVERVRPDLPRTLVETSDGRVDARLENETAEQLVLSILADYSKRPEITIPAGEPRQPDMLAAGKSTGGGVVDRAPGIERVLPEVRRLLRESAGNELASLSHDQRALVETQLSSVFSASALFGLFSGEVRSATKTIRVGDQLVTIKVRPELGALIGTGKVEKATVDFTAKNAIRGEIKAKAGTQQRIGVESGAAIGTKRKDFWRNIGFLFGASAQFSHGYSSTAAQSYKVNRRAKYKGPAITFDRQVTWSISVSTKAATPETEQPESQTEQTELAEAQNVQPDPWYRWLGMFRAQANRSDAPNNGDIELTTLSDRSSTSDSDSDSVRSSGGASTSSSATTTGSSTIDGWARVLVPEPLAPTTAQGDLTNLGTVIRDFDYADQDDNPFQVKVEFLMPQGVATPSTVLSEPIEHILHNLAGSKQHDATPDPEDPLAAPLDQLLAPGGLPITGGRVRLRLFDAHPIDTVSDKLSLEGVAEGGLKLDGQETRGMGGEGRFRVPTLMQFGSKSGKRAHLAPSFTGRGTFSQDKGTTYGLGTSRRRTGKTRGATHLYRAHAVFEITSYGESDAAAETEQIAVNGGVEFLLADAVAQRLHTNPAREPEAEGQPPQTRHLDLPAGVAAKPKPATEVRYPPEFVLSGAALGPTIVTEISNAHEVAPLIKSMISDHAPGFGTGPWLEVPTGIGGSVETLASSTALGARFGQGTTSGTSLLAARPYLGGTETIEFVVRARYAPDAQATPNTEIKSDTFFQNTEKRAQTESRSRGGGLIGSVLVARSFNGKLRRAGAHPDAGYGKEWSRSQRNTDSDAFKRRVTAEDETSYSYTWPTWFQVEMYRSWTPNAVLNNLLLTAPRRGVEMWSAMQDDTRTPEQRRFTSDGTALFTIPGGLTTTTPPAPRPVRISGRPVPVGGAVELGSLPQDLRGVDVIPLALPGSERLFPWLAAVLAHTTQQPTDDADPASSESSMRAPAGSGWVRPATLPAQLLWQLGGEEGLTAMTQELLDGPVPFPAMVETGMVWDDKHGLAVRLRFAEVEYVNSFTATGELTHEQKTEQEVTQTDTSNSSATLPGLAMVQGSDSKAKSGKSGNLAGDMLLPGESSTLDPSGGVSGSRSKPRVQVSTRGNARELTAEKEGTYHVYRAGKAIYTLTDQTEHRTLFGALPGKPAEVEVTIDNGGYFAVESVQAAANNLPGPPPEPSPPASAPDPAPAALLDVWTPNADDQDAAALLPKVGGHLVVALPASGDNLTVPELAARIEQLPGWARRPIVLVGTDGSFDLAGAAQLRDILGVDVIAADQEVWHAADGRVVTGDLSFVRSGLPTWSEWAEARLGGEVRSATAGHWYLLSAAGGMRQLPGTDLVSAMASSGSSVQAGTAPRFDFRWGVRSAPVSLPIHGATETAEYSGWTRSPHHAAAVPEGSRPLLVLGHDGTVIPNAEVTELRSTGADVLARVNRGRGPKWMLHRADGSRPRPVEPPTELTRSPRPEPLLFRGPGDSIETIEQAAESAPDLPDDTQIVGVHVTPDGRAVLPDGRKVTPEAFADDVRKDRRFVPGPAVALLGAGAHRRLGPGEWTFAERFARALQMRVWTARVDVVQTEDRLVHATKVSVAEDGKLLPKFVDGLGTGHWYLLGSEGQQLWRSGPELRAAVNGSAPPRYVNGAPPAVIRWTGRQSGPARELRLQRSGFGSRAVSSETSAPDDE</sequence>
<keyword evidence="1" id="KW-0175">Coiled coil</keyword>
<organism evidence="3 4">
    <name type="scientific">Saccharopolyspora elongata</name>
    <dbReference type="NCBI Taxonomy" id="2530387"/>
    <lineage>
        <taxon>Bacteria</taxon>
        <taxon>Bacillati</taxon>
        <taxon>Actinomycetota</taxon>
        <taxon>Actinomycetes</taxon>
        <taxon>Pseudonocardiales</taxon>
        <taxon>Pseudonocardiaceae</taxon>
        <taxon>Saccharopolyspora</taxon>
    </lineage>
</organism>
<feature type="region of interest" description="Disordered" evidence="2">
    <location>
        <begin position="1323"/>
        <end position="1345"/>
    </location>
</feature>
<feature type="compositionally biased region" description="Low complexity" evidence="2">
    <location>
        <begin position="2654"/>
        <end position="2667"/>
    </location>
</feature>
<feature type="region of interest" description="Disordered" evidence="2">
    <location>
        <begin position="2650"/>
        <end position="2675"/>
    </location>
</feature>
<feature type="coiled-coil region" evidence="1">
    <location>
        <begin position="1756"/>
        <end position="1793"/>
    </location>
</feature>
<feature type="compositionally biased region" description="Basic and acidic residues" evidence="2">
    <location>
        <begin position="3851"/>
        <end position="3860"/>
    </location>
</feature>
<feature type="region of interest" description="Disordered" evidence="2">
    <location>
        <begin position="4058"/>
        <end position="4088"/>
    </location>
</feature>
<feature type="region of interest" description="Disordered" evidence="2">
    <location>
        <begin position="3847"/>
        <end position="3877"/>
    </location>
</feature>
<feature type="region of interest" description="Disordered" evidence="2">
    <location>
        <begin position="3179"/>
        <end position="3199"/>
    </location>
</feature>
<feature type="region of interest" description="Disordered" evidence="2">
    <location>
        <begin position="3438"/>
        <end position="3512"/>
    </location>
</feature>
<feature type="compositionally biased region" description="Polar residues" evidence="2">
    <location>
        <begin position="4077"/>
        <end position="4088"/>
    </location>
</feature>
<evidence type="ECO:0000313" key="4">
    <source>
        <dbReference type="Proteomes" id="UP000294947"/>
    </source>
</evidence>
<gene>
    <name evidence="3" type="ORF">E1288_44070</name>
</gene>
<feature type="compositionally biased region" description="Acidic residues" evidence="2">
    <location>
        <begin position="1579"/>
        <end position="1591"/>
    </location>
</feature>
<feature type="compositionally biased region" description="Basic and acidic residues" evidence="2">
    <location>
        <begin position="228"/>
        <end position="244"/>
    </location>
</feature>
<feature type="region of interest" description="Disordered" evidence="2">
    <location>
        <begin position="2902"/>
        <end position="2939"/>
    </location>
</feature>
<feature type="region of interest" description="Disordered" evidence="2">
    <location>
        <begin position="212"/>
        <end position="300"/>
    </location>
</feature>
<reference evidence="3 4" key="1">
    <citation type="submission" date="2019-03" db="EMBL/GenBank/DDBJ databases">
        <title>Draft genome sequences of novel Actinobacteria.</title>
        <authorList>
            <person name="Sahin N."/>
            <person name="Ay H."/>
            <person name="Saygin H."/>
        </authorList>
    </citation>
    <scope>NUCLEOTIDE SEQUENCE [LARGE SCALE GENOMIC DNA]</scope>
    <source>
        <strain evidence="3 4">7K502</strain>
    </source>
</reference>
<proteinExistence type="predicted"/>
<accession>A0A4R4XTT1</accession>
<feature type="region of interest" description="Disordered" evidence="2">
    <location>
        <begin position="141"/>
        <end position="196"/>
    </location>
</feature>
<feature type="region of interest" description="Disordered" evidence="2">
    <location>
        <begin position="1560"/>
        <end position="1643"/>
    </location>
</feature>
<feature type="compositionally biased region" description="Basic and acidic residues" evidence="2">
    <location>
        <begin position="3189"/>
        <end position="3199"/>
    </location>
</feature>
<evidence type="ECO:0000256" key="2">
    <source>
        <dbReference type="SAM" id="MobiDB-lite"/>
    </source>
</evidence>
<feature type="compositionally biased region" description="Pro residues" evidence="2">
    <location>
        <begin position="3581"/>
        <end position="3597"/>
    </location>
</feature>
<dbReference type="Proteomes" id="UP000294947">
    <property type="component" value="Unassembled WGS sequence"/>
</dbReference>
<dbReference type="EMBL" id="SMKW01000138">
    <property type="protein sequence ID" value="TDD34725.1"/>
    <property type="molecule type" value="Genomic_DNA"/>
</dbReference>
<feature type="region of interest" description="Disordered" evidence="2">
    <location>
        <begin position="3577"/>
        <end position="3601"/>
    </location>
</feature>
<feature type="compositionally biased region" description="Basic and acidic residues" evidence="2">
    <location>
        <begin position="1594"/>
        <end position="1606"/>
    </location>
</feature>
<feature type="compositionally biased region" description="Basic and acidic residues" evidence="2">
    <location>
        <begin position="171"/>
        <end position="196"/>
    </location>
</feature>
<feature type="region of interest" description="Disordered" evidence="2">
    <location>
        <begin position="413"/>
        <end position="433"/>
    </location>
</feature>
<feature type="region of interest" description="Disordered" evidence="2">
    <location>
        <begin position="2692"/>
        <end position="2739"/>
    </location>
</feature>
<evidence type="ECO:0000256" key="1">
    <source>
        <dbReference type="SAM" id="Coils"/>
    </source>
</evidence>
<feature type="compositionally biased region" description="Polar residues" evidence="2">
    <location>
        <begin position="215"/>
        <end position="226"/>
    </location>
</feature>
<feature type="compositionally biased region" description="Polar residues" evidence="2">
    <location>
        <begin position="3445"/>
        <end position="3457"/>
    </location>
</feature>
<comment type="caution">
    <text evidence="3">The sequence shown here is derived from an EMBL/GenBank/DDBJ whole genome shotgun (WGS) entry which is preliminary data.</text>
</comment>
<feature type="compositionally biased region" description="Low complexity" evidence="2">
    <location>
        <begin position="2704"/>
        <end position="2739"/>
    </location>
</feature>
<name>A0A4R4XTT1_9PSEU</name>
<feature type="coiled-coil region" evidence="1">
    <location>
        <begin position="1823"/>
        <end position="1857"/>
    </location>
</feature>
<evidence type="ECO:0000313" key="3">
    <source>
        <dbReference type="EMBL" id="TDD34725.1"/>
    </source>
</evidence>
<feature type="compositionally biased region" description="Polar residues" evidence="2">
    <location>
        <begin position="2915"/>
        <end position="2924"/>
    </location>
</feature>
<feature type="region of interest" description="Disordered" evidence="2">
    <location>
        <begin position="3341"/>
        <end position="3364"/>
    </location>
</feature>